<dbReference type="AlphaFoldDB" id="A0A9P0AA52"/>
<dbReference type="InterPro" id="IPR051235">
    <property type="entry name" value="CEP152/SHC-Transforming"/>
</dbReference>
<proteinExistence type="predicted"/>
<dbReference type="KEGG" id="btab:109044438"/>
<dbReference type="PANTHER" id="PTHR10337">
    <property type="entry name" value="SHC TRANSFORMING PROTEIN"/>
    <property type="match status" value="1"/>
</dbReference>
<evidence type="ECO:0000313" key="4">
    <source>
        <dbReference type="Proteomes" id="UP001152759"/>
    </source>
</evidence>
<sequence>MIMSDNPGVSLFQGNEELEIETNTQRLEEQEALEDERRRQAEIGNAIASAFEDLEDEDDLKTSDSSFSSSPNQYDPPQYYEHLMNNNVKKNTQDNSEPRPYMNGGYHIKDLQGIIDNSHLYITQPSAEQYQKKHGFENGHISPETFQQPDHTNTHQNFYNQNYGDEAINSKQLEVLYDIRLKEIDRLENELKSVRHEFEAEKNKLLRKATLMEAEKEKAVIARNSAQELLVESKEKISNSQKEIESLRISLKSAEQSKKELAKELQKSILTVDDLQRRLKAMESFNKNDVKQTDDIVKSLKSKHEHELSELSRKYESVKQELETKRKDVSRLQRTIEEMDNKHTKMLLEKTETINKLSQSLEKSQSQCQQLMTSSMSTDSGYLQKILDQTNREKRELEQKVQNLSSECEMLRTDLVTYENSIKYGIVQFDLSKQDKNDSIALLGLGENSYIDTSNESNRGFKDGSKVGDDSPITRLRGELHRSMIANKAKRNKITQLETKLRAAEGQIENLKQEEAKYSTQNKNLLENIHKLTEHINAKEKEWQEKEDQSERILLYEKQLREKEAKIEQLKEEINSVRLDLEMKSMEVETQKSKISNDQFMLREDAVARIKRDVSYEKEKIIKQLELQLDQLRTELDEVKELYTIACADKKLLQEEKQNYLKQVSDISAEREALSKKLDLINKEKQRLLQQVEDLMTAKINLSKRIESLDHGADSKLKERLQEMEQTHQKALQEVREQVKEQTISYFAGKMEQLEDSYRARHSQIVMAQKKLEIQSEQRLREIEELKKEVNESKKEKEMVEKMLKKRVDELSEQIEAEREKAAEFLSTWTREVSDMQAETSEVKQELEKLRPKYHNLKKAVHVYKTRAEYFEKKAKEDHDKLKKSSELIEQKYKAMINKKELEIEEKLHQLEEVYQEAVGTPPSTRTRISAGDNVVTNDG</sequence>
<evidence type="ECO:0000256" key="2">
    <source>
        <dbReference type="SAM" id="MobiDB-lite"/>
    </source>
</evidence>
<accession>A0A9P0AA52</accession>
<keyword evidence="1" id="KW-0175">Coiled coil</keyword>
<protein>
    <submittedName>
        <fullName evidence="3">Uncharacterized protein</fullName>
    </submittedName>
</protein>
<feature type="coiled-coil region" evidence="1">
    <location>
        <begin position="170"/>
        <end position="421"/>
    </location>
</feature>
<feature type="region of interest" description="Disordered" evidence="2">
    <location>
        <begin position="1"/>
        <end position="75"/>
    </location>
</feature>
<feature type="region of interest" description="Disordered" evidence="2">
    <location>
        <begin position="917"/>
        <end position="940"/>
    </location>
</feature>
<evidence type="ECO:0000256" key="1">
    <source>
        <dbReference type="SAM" id="Coils"/>
    </source>
</evidence>
<gene>
    <name evidence="3" type="ORF">BEMITA_LOCUS7749</name>
</gene>
<keyword evidence="4" id="KW-1185">Reference proteome</keyword>
<feature type="coiled-coil region" evidence="1">
    <location>
        <begin position="487"/>
        <end position="587"/>
    </location>
</feature>
<dbReference type="Proteomes" id="UP001152759">
    <property type="component" value="Chromosome 4"/>
</dbReference>
<dbReference type="PANTHER" id="PTHR10337:SF6">
    <property type="entry name" value="CENTROSOMAL PROTEIN OF 152 KDA"/>
    <property type="match status" value="1"/>
</dbReference>
<dbReference type="GO" id="GO:0005813">
    <property type="term" value="C:centrosome"/>
    <property type="evidence" value="ECO:0007669"/>
    <property type="project" value="TreeGrafter"/>
</dbReference>
<dbReference type="EMBL" id="OU963865">
    <property type="protein sequence ID" value="CAH0388864.1"/>
    <property type="molecule type" value="Genomic_DNA"/>
</dbReference>
<name>A0A9P0AA52_BEMTA</name>
<feature type="coiled-coil region" evidence="1">
    <location>
        <begin position="769"/>
        <end position="828"/>
    </location>
</feature>
<evidence type="ECO:0000313" key="3">
    <source>
        <dbReference type="EMBL" id="CAH0388864.1"/>
    </source>
</evidence>
<dbReference type="GO" id="GO:0007099">
    <property type="term" value="P:centriole replication"/>
    <property type="evidence" value="ECO:0007669"/>
    <property type="project" value="TreeGrafter"/>
</dbReference>
<organism evidence="3 4">
    <name type="scientific">Bemisia tabaci</name>
    <name type="common">Sweetpotato whitefly</name>
    <name type="synonym">Aleurodes tabaci</name>
    <dbReference type="NCBI Taxonomy" id="7038"/>
    <lineage>
        <taxon>Eukaryota</taxon>
        <taxon>Metazoa</taxon>
        <taxon>Ecdysozoa</taxon>
        <taxon>Arthropoda</taxon>
        <taxon>Hexapoda</taxon>
        <taxon>Insecta</taxon>
        <taxon>Pterygota</taxon>
        <taxon>Neoptera</taxon>
        <taxon>Paraneoptera</taxon>
        <taxon>Hemiptera</taxon>
        <taxon>Sternorrhyncha</taxon>
        <taxon>Aleyrodoidea</taxon>
        <taxon>Aleyrodidae</taxon>
        <taxon>Aleyrodinae</taxon>
        <taxon>Bemisia</taxon>
    </lineage>
</organism>
<reference evidence="3" key="1">
    <citation type="submission" date="2021-12" db="EMBL/GenBank/DDBJ databases">
        <authorList>
            <person name="King R."/>
        </authorList>
    </citation>
    <scope>NUCLEOTIDE SEQUENCE</scope>
</reference>
<feature type="coiled-coil region" evidence="1">
    <location>
        <begin position="615"/>
        <end position="741"/>
    </location>
</feature>